<feature type="transmembrane region" description="Helical" evidence="5">
    <location>
        <begin position="86"/>
        <end position="106"/>
    </location>
</feature>
<dbReference type="GO" id="GO:0046983">
    <property type="term" value="F:protein dimerization activity"/>
    <property type="evidence" value="ECO:0007669"/>
    <property type="project" value="InterPro"/>
</dbReference>
<keyword evidence="8" id="KW-1185">Reference proteome</keyword>
<feature type="region of interest" description="Disordered" evidence="4">
    <location>
        <begin position="734"/>
        <end position="819"/>
    </location>
</feature>
<feature type="transmembrane region" description="Helical" evidence="5">
    <location>
        <begin position="155"/>
        <end position="174"/>
    </location>
</feature>
<proteinExistence type="predicted"/>
<dbReference type="AlphaFoldDB" id="A0A1T3P5W8"/>
<feature type="region of interest" description="Disordered" evidence="4">
    <location>
        <begin position="638"/>
        <end position="695"/>
    </location>
</feature>
<dbReference type="STRING" id="159449.B4N89_29165"/>
<feature type="transmembrane region" description="Helical" evidence="5">
    <location>
        <begin position="126"/>
        <end position="148"/>
    </location>
</feature>
<dbReference type="GO" id="GO:0016020">
    <property type="term" value="C:membrane"/>
    <property type="evidence" value="ECO:0007669"/>
    <property type="project" value="InterPro"/>
</dbReference>
<evidence type="ECO:0000256" key="4">
    <source>
        <dbReference type="SAM" id="MobiDB-lite"/>
    </source>
</evidence>
<protein>
    <recommendedName>
        <fullName evidence="6">Signal transduction histidine kinase subgroup 3 dimerisation and phosphoacceptor domain-containing protein</fullName>
    </recommendedName>
</protein>
<feature type="transmembrane region" description="Helical" evidence="5">
    <location>
        <begin position="21"/>
        <end position="44"/>
    </location>
</feature>
<comment type="caution">
    <text evidence="7">The sequence shown here is derived from an EMBL/GenBank/DDBJ whole genome shotgun (WGS) entry which is preliminary data.</text>
</comment>
<evidence type="ECO:0000313" key="7">
    <source>
        <dbReference type="EMBL" id="OPC84453.1"/>
    </source>
</evidence>
<keyword evidence="5" id="KW-0472">Membrane</keyword>
<keyword evidence="3" id="KW-0902">Two-component regulatory system</keyword>
<accession>A0A1T3P5W8</accession>
<reference evidence="7 8" key="1">
    <citation type="submission" date="2017-03" db="EMBL/GenBank/DDBJ databases">
        <title>Draft genome sequence of Streptomyces scabrisporus NF3, endophyte isolated from Amphipterygium adstringens.</title>
        <authorList>
            <person name="Vazquez M."/>
            <person name="Ceapa C.D."/>
            <person name="Rodriguez Luna D."/>
            <person name="Sanchez Esquivel S."/>
        </authorList>
    </citation>
    <scope>NUCLEOTIDE SEQUENCE [LARGE SCALE GENOMIC DNA]</scope>
    <source>
        <strain evidence="7 8">NF3</strain>
    </source>
</reference>
<dbReference type="InterPro" id="IPR050482">
    <property type="entry name" value="Sensor_HK_TwoCompSys"/>
</dbReference>
<evidence type="ECO:0000256" key="1">
    <source>
        <dbReference type="ARBA" id="ARBA00022679"/>
    </source>
</evidence>
<dbReference type="Pfam" id="PF07730">
    <property type="entry name" value="HisKA_3"/>
    <property type="match status" value="1"/>
</dbReference>
<feature type="transmembrane region" description="Helical" evidence="5">
    <location>
        <begin position="56"/>
        <end position="74"/>
    </location>
</feature>
<dbReference type="InterPro" id="IPR036890">
    <property type="entry name" value="HATPase_C_sf"/>
</dbReference>
<evidence type="ECO:0000256" key="2">
    <source>
        <dbReference type="ARBA" id="ARBA00022777"/>
    </source>
</evidence>
<feature type="domain" description="Signal transduction histidine kinase subgroup 3 dimerisation and phosphoacceptor" evidence="6">
    <location>
        <begin position="447"/>
        <end position="511"/>
    </location>
</feature>
<feature type="transmembrane region" description="Helical" evidence="5">
    <location>
        <begin position="364"/>
        <end position="386"/>
    </location>
</feature>
<dbReference type="Gene3D" id="3.30.565.10">
    <property type="entry name" value="Histidine kinase-like ATPase, C-terminal domain"/>
    <property type="match status" value="1"/>
</dbReference>
<dbReference type="GO" id="GO:0000155">
    <property type="term" value="F:phosphorelay sensor kinase activity"/>
    <property type="evidence" value="ECO:0007669"/>
    <property type="project" value="InterPro"/>
</dbReference>
<feature type="transmembrane region" description="Helical" evidence="5">
    <location>
        <begin position="282"/>
        <end position="301"/>
    </location>
</feature>
<dbReference type="Proteomes" id="UP000190037">
    <property type="component" value="Unassembled WGS sequence"/>
</dbReference>
<feature type="compositionally biased region" description="Basic residues" evidence="4">
    <location>
        <begin position="781"/>
        <end position="796"/>
    </location>
</feature>
<dbReference type="InterPro" id="IPR011712">
    <property type="entry name" value="Sig_transdc_His_kin_sub3_dim/P"/>
</dbReference>
<keyword evidence="5" id="KW-0812">Transmembrane</keyword>
<dbReference type="Gene3D" id="1.20.5.1930">
    <property type="match status" value="2"/>
</dbReference>
<evidence type="ECO:0000256" key="3">
    <source>
        <dbReference type="ARBA" id="ARBA00023012"/>
    </source>
</evidence>
<name>A0A1T3P5W8_9ACTN</name>
<sequence>MASRGRRSVPRIAAGPRDDAAWAPLLARVVVATVTCGFFFGGFVGLVQSPRLSTTAQGVALALLLALVALHMRNCVRPADGSRPRGWVWTLGAQAVLTYLPMWWFHDTWYGNPGFLAGAALLLLRPAWAGWAGFAAVVAVQVPVGLAVRPTVVEALYLVFGQAALVGLAVYALAGLTDLVAALAATRTALADAEVARERLRFTRHLTDGVGASLTRIVERGEALVAELRECPQRARAALTEALAEARGAMTEVRAYAHAHKSVAGTPPPAIAVEPTPRAVSVLRVVILVLIVVPLPVRVLAASHYSPARQALFLVLLAGFVALYIRNCTPASTGRPRGWRWTFAAQVALAYVPLVVFDAKTWSLGLFLAGVALVLLRGPWRVLAVIGFACHDLYFGTWSPTALDHVYHVVWILERAALVYGLVRMADVARALNAARAELAAVRVARERLRFGHDLHDLLGFSLSALVLESQLALRLADRDPEAAAERVAQGLTMARQALADVGTVAGGYRGMSLAVEARSARDVLAAAGMVVEVSVEVGALPVGVDTALATVLREGTTNVLRHSDARRCAITAAVDPCGEVVLVLTNDGVRAPVGPAPTAAGMGLGSLGRRLAAEGARCPPGWSTGAFDWPPEYRAGPPGAYPATSRRSPCSGDPRASRAPTTAEDVAESTKPRPRFGSPLSSTRGGMGYHCMGDRTTRVPRVSRRRTSDFYIPVDSPRWAAVVVITRSARTPNMHEGRKHCHGSQSRQGRQRIPVQGRARPHRRRGGSRMGCAQHDRCGLRPRRERAAARQRRSGAVRSALRLLQQPDQPRRLGPAHR</sequence>
<evidence type="ECO:0000259" key="6">
    <source>
        <dbReference type="Pfam" id="PF07730"/>
    </source>
</evidence>
<evidence type="ECO:0000256" key="5">
    <source>
        <dbReference type="SAM" id="Phobius"/>
    </source>
</evidence>
<feature type="transmembrane region" description="Helical" evidence="5">
    <location>
        <begin position="308"/>
        <end position="326"/>
    </location>
</feature>
<feature type="transmembrane region" description="Helical" evidence="5">
    <location>
        <begin position="338"/>
        <end position="357"/>
    </location>
</feature>
<keyword evidence="1" id="KW-0808">Transferase</keyword>
<dbReference type="PANTHER" id="PTHR24421">
    <property type="entry name" value="NITRATE/NITRITE SENSOR PROTEIN NARX-RELATED"/>
    <property type="match status" value="1"/>
</dbReference>
<gene>
    <name evidence="7" type="ORF">B4N89_29165</name>
</gene>
<evidence type="ECO:0000313" key="8">
    <source>
        <dbReference type="Proteomes" id="UP000190037"/>
    </source>
</evidence>
<organism evidence="7 8">
    <name type="scientific">Embleya scabrispora</name>
    <dbReference type="NCBI Taxonomy" id="159449"/>
    <lineage>
        <taxon>Bacteria</taxon>
        <taxon>Bacillati</taxon>
        <taxon>Actinomycetota</taxon>
        <taxon>Actinomycetes</taxon>
        <taxon>Kitasatosporales</taxon>
        <taxon>Streptomycetaceae</taxon>
        <taxon>Embleya</taxon>
    </lineage>
</organism>
<keyword evidence="2" id="KW-0418">Kinase</keyword>
<dbReference type="PANTHER" id="PTHR24421:SF63">
    <property type="entry name" value="SENSOR HISTIDINE KINASE DESK"/>
    <property type="match status" value="1"/>
</dbReference>
<dbReference type="EMBL" id="MWQN01000001">
    <property type="protein sequence ID" value="OPC84453.1"/>
    <property type="molecule type" value="Genomic_DNA"/>
</dbReference>
<keyword evidence="5" id="KW-1133">Transmembrane helix</keyword>
<dbReference type="OrthoDB" id="5241784at2"/>